<dbReference type="InterPro" id="IPR021239">
    <property type="entry name" value="DUF2625"/>
</dbReference>
<sequence>MKFLTAVTFLFITLNTFSQNKMRPVNELTNNKNLGWKDIQEWSGKATNKLEILPADPQKAKDALYQTQVTTDSAMGAVIYKTGGILVDDGWIRILGSGNAKLDRSLPGWNKGKSFKEFGEKPDFLLVADDALGGFFILNGGALGTDLGKMYYLSPDNLQYEALDISYSEFLLFCFNNDLNKFYEGSRWEKWREEVSKLNGDKVFNFYPFLWTEEGQDINKTSRKIIPVEEQYGFNIDIRKQMGL</sequence>
<dbReference type="Pfam" id="PF10946">
    <property type="entry name" value="DUF2625"/>
    <property type="match status" value="1"/>
</dbReference>
<dbReference type="EMBL" id="JBHUDZ010000007">
    <property type="protein sequence ID" value="MFD1602432.1"/>
    <property type="molecule type" value="Genomic_DNA"/>
</dbReference>
<comment type="caution">
    <text evidence="1">The sequence shown here is derived from an EMBL/GenBank/DDBJ whole genome shotgun (WGS) entry which is preliminary data.</text>
</comment>
<gene>
    <name evidence="1" type="ORF">ACFSC2_06725</name>
</gene>
<name>A0ABW4HAW1_9FLAO</name>
<accession>A0ABW4HAW1</accession>
<dbReference type="Proteomes" id="UP001597138">
    <property type="component" value="Unassembled WGS sequence"/>
</dbReference>
<proteinExistence type="predicted"/>
<organism evidence="1 2">
    <name type="scientific">Flavobacterium artemisiae</name>
    <dbReference type="NCBI Taxonomy" id="2126556"/>
    <lineage>
        <taxon>Bacteria</taxon>
        <taxon>Pseudomonadati</taxon>
        <taxon>Bacteroidota</taxon>
        <taxon>Flavobacteriia</taxon>
        <taxon>Flavobacteriales</taxon>
        <taxon>Flavobacteriaceae</taxon>
        <taxon>Flavobacterium</taxon>
    </lineage>
</organism>
<evidence type="ECO:0000313" key="1">
    <source>
        <dbReference type="EMBL" id="MFD1602432.1"/>
    </source>
</evidence>
<dbReference type="NCBIfam" id="NF008498">
    <property type="entry name" value="PRK11408.1-5"/>
    <property type="match status" value="1"/>
</dbReference>
<dbReference type="RefSeq" id="WP_379817087.1">
    <property type="nucleotide sequence ID" value="NZ_JBHUDZ010000007.1"/>
</dbReference>
<protein>
    <submittedName>
        <fullName evidence="1">DUF2625 domain-containing protein</fullName>
    </submittedName>
</protein>
<evidence type="ECO:0000313" key="2">
    <source>
        <dbReference type="Proteomes" id="UP001597138"/>
    </source>
</evidence>
<reference evidence="2" key="1">
    <citation type="journal article" date="2019" name="Int. J. Syst. Evol. Microbiol.">
        <title>The Global Catalogue of Microorganisms (GCM) 10K type strain sequencing project: providing services to taxonomists for standard genome sequencing and annotation.</title>
        <authorList>
            <consortium name="The Broad Institute Genomics Platform"/>
            <consortium name="The Broad Institute Genome Sequencing Center for Infectious Disease"/>
            <person name="Wu L."/>
            <person name="Ma J."/>
        </authorList>
    </citation>
    <scope>NUCLEOTIDE SEQUENCE [LARGE SCALE GENOMIC DNA]</scope>
    <source>
        <strain evidence="2">CCUG 70865</strain>
    </source>
</reference>
<keyword evidence="2" id="KW-1185">Reference proteome</keyword>